<evidence type="ECO:0000256" key="3">
    <source>
        <dbReference type="ARBA" id="ARBA00022741"/>
    </source>
</evidence>
<feature type="domain" description="Protein kinase" evidence="7">
    <location>
        <begin position="12"/>
        <end position="275"/>
    </location>
</feature>
<evidence type="ECO:0000259" key="7">
    <source>
        <dbReference type="PROSITE" id="PS50011"/>
    </source>
</evidence>
<keyword evidence="3 6" id="KW-0547">Nucleotide-binding</keyword>
<evidence type="ECO:0000313" key="9">
    <source>
        <dbReference type="Proteomes" id="UP000287352"/>
    </source>
</evidence>
<proteinExistence type="predicted"/>
<dbReference type="PROSITE" id="PS00107">
    <property type="entry name" value="PROTEIN_KINASE_ATP"/>
    <property type="match status" value="1"/>
</dbReference>
<dbReference type="AlphaFoldDB" id="A0A401ZV20"/>
<dbReference type="SMART" id="SM00220">
    <property type="entry name" value="S_TKc"/>
    <property type="match status" value="1"/>
</dbReference>
<evidence type="ECO:0000313" key="8">
    <source>
        <dbReference type="EMBL" id="GCE10765.1"/>
    </source>
</evidence>
<dbReference type="InterPro" id="IPR017441">
    <property type="entry name" value="Protein_kinase_ATP_BS"/>
</dbReference>
<dbReference type="GO" id="GO:0004674">
    <property type="term" value="F:protein serine/threonine kinase activity"/>
    <property type="evidence" value="ECO:0007669"/>
    <property type="project" value="UniProtKB-EC"/>
</dbReference>
<dbReference type="PANTHER" id="PTHR43289">
    <property type="entry name" value="MITOGEN-ACTIVATED PROTEIN KINASE KINASE KINASE 20-RELATED"/>
    <property type="match status" value="1"/>
</dbReference>
<keyword evidence="4" id="KW-0418">Kinase</keyword>
<comment type="caution">
    <text evidence="8">The sequence shown here is derived from an EMBL/GenBank/DDBJ whole genome shotgun (WGS) entry which is preliminary data.</text>
</comment>
<reference evidence="9" key="1">
    <citation type="submission" date="2018-12" db="EMBL/GenBank/DDBJ databases">
        <title>Tengunoibacter tsumagoiensis gen. nov., sp. nov., Dictyobacter kobayashii sp. nov., D. alpinus sp. nov., and D. joshuensis sp. nov. and description of Dictyobacteraceae fam. nov. within the order Ktedonobacterales isolated from Tengu-no-mugimeshi.</title>
        <authorList>
            <person name="Wang C.M."/>
            <person name="Zheng Y."/>
            <person name="Sakai Y."/>
            <person name="Toyoda A."/>
            <person name="Minakuchi Y."/>
            <person name="Abe K."/>
            <person name="Yokota A."/>
            <person name="Yabe S."/>
        </authorList>
    </citation>
    <scope>NUCLEOTIDE SEQUENCE [LARGE SCALE GENOMIC DNA]</scope>
    <source>
        <strain evidence="9">Uno3</strain>
    </source>
</reference>
<organism evidence="8 9">
    <name type="scientific">Tengunoibacter tsumagoiensis</name>
    <dbReference type="NCBI Taxonomy" id="2014871"/>
    <lineage>
        <taxon>Bacteria</taxon>
        <taxon>Bacillati</taxon>
        <taxon>Chloroflexota</taxon>
        <taxon>Ktedonobacteria</taxon>
        <taxon>Ktedonobacterales</taxon>
        <taxon>Dictyobacteraceae</taxon>
        <taxon>Tengunoibacter</taxon>
    </lineage>
</organism>
<dbReference type="PROSITE" id="PS00108">
    <property type="entry name" value="PROTEIN_KINASE_ST"/>
    <property type="match status" value="1"/>
</dbReference>
<gene>
    <name evidence="8" type="ORF">KTT_06240</name>
</gene>
<evidence type="ECO:0000256" key="2">
    <source>
        <dbReference type="ARBA" id="ARBA00022679"/>
    </source>
</evidence>
<dbReference type="RefSeq" id="WP_161975237.1">
    <property type="nucleotide sequence ID" value="NZ_BIFR01000001.1"/>
</dbReference>
<dbReference type="SUPFAM" id="SSF56112">
    <property type="entry name" value="Protein kinase-like (PK-like)"/>
    <property type="match status" value="1"/>
</dbReference>
<keyword evidence="2" id="KW-0808">Transferase</keyword>
<dbReference type="PANTHER" id="PTHR43289:SF6">
    <property type="entry name" value="SERINE_THREONINE-PROTEIN KINASE NEKL-3"/>
    <property type="match status" value="1"/>
</dbReference>
<dbReference type="GO" id="GO:0005524">
    <property type="term" value="F:ATP binding"/>
    <property type="evidence" value="ECO:0007669"/>
    <property type="project" value="UniProtKB-UniRule"/>
</dbReference>
<evidence type="ECO:0000256" key="6">
    <source>
        <dbReference type="PROSITE-ProRule" id="PRU10141"/>
    </source>
</evidence>
<feature type="binding site" evidence="6">
    <location>
        <position position="41"/>
    </location>
    <ligand>
        <name>ATP</name>
        <dbReference type="ChEBI" id="CHEBI:30616"/>
    </ligand>
</feature>
<dbReference type="InterPro" id="IPR008271">
    <property type="entry name" value="Ser/Thr_kinase_AS"/>
</dbReference>
<dbReference type="CDD" id="cd14014">
    <property type="entry name" value="STKc_PknB_like"/>
    <property type="match status" value="1"/>
</dbReference>
<protein>
    <recommendedName>
        <fullName evidence="1">non-specific serine/threonine protein kinase</fullName>
        <ecNumber evidence="1">2.7.11.1</ecNumber>
    </recommendedName>
</protein>
<name>A0A401ZV20_9CHLR</name>
<dbReference type="EMBL" id="BIFR01000001">
    <property type="protein sequence ID" value="GCE10765.1"/>
    <property type="molecule type" value="Genomic_DNA"/>
</dbReference>
<accession>A0A401ZV20</accession>
<dbReference type="Proteomes" id="UP000287352">
    <property type="component" value="Unassembled WGS sequence"/>
</dbReference>
<dbReference type="Gene3D" id="1.10.510.10">
    <property type="entry name" value="Transferase(Phosphotransferase) domain 1"/>
    <property type="match status" value="1"/>
</dbReference>
<keyword evidence="5 6" id="KW-0067">ATP-binding</keyword>
<dbReference type="InterPro" id="IPR000719">
    <property type="entry name" value="Prot_kinase_dom"/>
</dbReference>
<dbReference type="InterPro" id="IPR011009">
    <property type="entry name" value="Kinase-like_dom_sf"/>
</dbReference>
<dbReference type="EC" id="2.7.11.1" evidence="1"/>
<evidence type="ECO:0000256" key="5">
    <source>
        <dbReference type="ARBA" id="ARBA00022840"/>
    </source>
</evidence>
<evidence type="ECO:0000256" key="1">
    <source>
        <dbReference type="ARBA" id="ARBA00012513"/>
    </source>
</evidence>
<evidence type="ECO:0000256" key="4">
    <source>
        <dbReference type="ARBA" id="ARBA00022777"/>
    </source>
</evidence>
<keyword evidence="9" id="KW-1185">Reference proteome</keyword>
<dbReference type="PROSITE" id="PS50011">
    <property type="entry name" value="PROTEIN_KINASE_DOM"/>
    <property type="match status" value="1"/>
</dbReference>
<dbReference type="Pfam" id="PF00069">
    <property type="entry name" value="Pkinase"/>
    <property type="match status" value="1"/>
</dbReference>
<sequence>MSDRTGQIMGNYRLLRLLGQGGYAEVYLGEHLYLPMQAAIKIVHGQIEAGELESFKREAKTIAILKHPHILRIFDFDFAGLTPFIVMDYIPHGTLRDRYPLGSIMPLPLLVKYVKQIGSALHYAHQQRFIHQDVKPENILLENEQNVILSDFGFATLVHNTASLPIQNALGTVQYMAPEQIQGKPRPASDQYALSLMVYEWLCGTRPFKSRSFNDLMLSQLKQVPPTLRSQGARIPQAVEQVVLTALSKEPHQRFSNIQAFVNALEQAAMGTPLIRKS</sequence>